<gene>
    <name evidence="2" type="ORF">PRZ48_007864</name>
</gene>
<feature type="compositionally biased region" description="Polar residues" evidence="1">
    <location>
        <begin position="768"/>
        <end position="807"/>
    </location>
</feature>
<evidence type="ECO:0000313" key="3">
    <source>
        <dbReference type="Proteomes" id="UP001305779"/>
    </source>
</evidence>
<protein>
    <submittedName>
        <fullName evidence="2">Uncharacterized protein</fullName>
    </submittedName>
</protein>
<feature type="compositionally biased region" description="Basic residues" evidence="1">
    <location>
        <begin position="50"/>
        <end position="62"/>
    </location>
</feature>
<comment type="caution">
    <text evidence="2">The sequence shown here is derived from an EMBL/GenBank/DDBJ whole genome shotgun (WGS) entry which is preliminary data.</text>
</comment>
<reference evidence="2 3" key="1">
    <citation type="journal article" date="2023" name="G3 (Bethesda)">
        <title>A chromosome-level genome assembly of Zasmidium syzygii isolated from banana leaves.</title>
        <authorList>
            <person name="van Westerhoven A.C."/>
            <person name="Mehrabi R."/>
            <person name="Talebi R."/>
            <person name="Steentjes M.B.F."/>
            <person name="Corcolon B."/>
            <person name="Chong P.A."/>
            <person name="Kema G.H.J."/>
            <person name="Seidl M.F."/>
        </authorList>
    </citation>
    <scope>NUCLEOTIDE SEQUENCE [LARGE SCALE GENOMIC DNA]</scope>
    <source>
        <strain evidence="2 3">P124</strain>
    </source>
</reference>
<dbReference type="Proteomes" id="UP001305779">
    <property type="component" value="Unassembled WGS sequence"/>
</dbReference>
<feature type="region of interest" description="Disordered" evidence="1">
    <location>
        <begin position="768"/>
        <end position="826"/>
    </location>
</feature>
<evidence type="ECO:0000256" key="1">
    <source>
        <dbReference type="SAM" id="MobiDB-lite"/>
    </source>
</evidence>
<feature type="region of interest" description="Disordered" evidence="1">
    <location>
        <begin position="420"/>
        <end position="500"/>
    </location>
</feature>
<keyword evidence="3" id="KW-1185">Reference proteome</keyword>
<accession>A0ABR0ELG1</accession>
<evidence type="ECO:0000313" key="2">
    <source>
        <dbReference type="EMBL" id="KAK4502053.1"/>
    </source>
</evidence>
<feature type="compositionally biased region" description="Polar residues" evidence="1">
    <location>
        <begin position="482"/>
        <end position="494"/>
    </location>
</feature>
<name>A0ABR0ELG1_ZASCE</name>
<feature type="compositionally biased region" description="Polar residues" evidence="1">
    <location>
        <begin position="98"/>
        <end position="110"/>
    </location>
</feature>
<proteinExistence type="predicted"/>
<dbReference type="EMBL" id="JAXOVC010000005">
    <property type="protein sequence ID" value="KAK4502053.1"/>
    <property type="molecule type" value="Genomic_DNA"/>
</dbReference>
<feature type="region of interest" description="Disordered" evidence="1">
    <location>
        <begin position="1"/>
        <end position="220"/>
    </location>
</feature>
<organism evidence="2 3">
    <name type="scientific">Zasmidium cellare</name>
    <name type="common">Wine cellar mold</name>
    <name type="synonym">Racodium cellare</name>
    <dbReference type="NCBI Taxonomy" id="395010"/>
    <lineage>
        <taxon>Eukaryota</taxon>
        <taxon>Fungi</taxon>
        <taxon>Dikarya</taxon>
        <taxon>Ascomycota</taxon>
        <taxon>Pezizomycotina</taxon>
        <taxon>Dothideomycetes</taxon>
        <taxon>Dothideomycetidae</taxon>
        <taxon>Mycosphaerellales</taxon>
        <taxon>Mycosphaerellaceae</taxon>
        <taxon>Zasmidium</taxon>
    </lineage>
</organism>
<sequence>MAKVKASSSHTHRAQGAPMDDQPSNTASGSNHASMATPQVSEDDRSHPQPARKKVTSKKSRASRNTAQKNAGKAQKAKNSALAIASKKRKADAARQDLFSSPGSDRTASASAEDERAAQHLERLADIPAHVNDGDRRSTSICGGDASVEDSRLDGEATEPTSNPSTQDRKDATSLLQSQVAAPDFPAEDGLHQNPSPTAVPHDEPGRSVAPSRPGYQTRRLAPFTSITGVYCRYPSAGYGNAKPHHIPSKAQRKACTPAAPTSSLSIGPVDSTRSGIADDKHATPRFENATGASFDLSSHNGPKTFVFKSTMPGTYPASSPTKRLKTASAGQLTEGEFDYQAKNEHLQHLAEDWFLLGLRYKLFNARDSIYATAAAAWVDPIGISQQFIRQCIALVAGRVEKPELKPEAGAEAVTEAKRAILQPNNKRSLNGAVKSGQEPQAPKSDLVKPDLAHPGLSGPEEILSKMPGLPKPKTSTSSKSAISTDARATSTPDGNGHGLSIDSTPVQAFTSEEPSTALRLPQADPALSLGSGANASNGTSPILDHFTRKPIDYEMLPLPEITYATPRVFDDEITYPMFMSLLSKSRISAINKRAIYLSVFRGARSIVYIDEAKLLEAINMMNDETLAFFEPQVCRDIANWVQTEGLRYFTFMSIVLETSLTQEEAHYLYHVFFSGQPFILNLNDETIDRARQIACDSLLRDRFAGIVHLFLEHLPLRHYAQMMEYDYTTVSDPVDTDMSGMEVTYAPATNAGPSQNANIALNISPTSASAQQNATPATTSGLQRSTSSQSNTRPQSTATPQPNTARAGNGTESRSARRSAEEASA</sequence>
<feature type="compositionally biased region" description="Low complexity" evidence="1">
    <location>
        <begin position="472"/>
        <end position="481"/>
    </location>
</feature>
<feature type="compositionally biased region" description="Basic and acidic residues" evidence="1">
    <location>
        <begin position="815"/>
        <end position="826"/>
    </location>
</feature>
<feature type="compositionally biased region" description="Basic and acidic residues" evidence="1">
    <location>
        <begin position="113"/>
        <end position="125"/>
    </location>
</feature>
<feature type="compositionally biased region" description="Low complexity" evidence="1">
    <location>
        <begin position="67"/>
        <end position="79"/>
    </location>
</feature>
<feature type="compositionally biased region" description="Polar residues" evidence="1">
    <location>
        <begin position="22"/>
        <end position="40"/>
    </location>
</feature>